<feature type="compositionally biased region" description="Low complexity" evidence="1">
    <location>
        <begin position="164"/>
        <end position="173"/>
    </location>
</feature>
<evidence type="ECO:0000313" key="4">
    <source>
        <dbReference type="Proteomes" id="UP000515917"/>
    </source>
</evidence>
<feature type="region of interest" description="Disordered" evidence="1">
    <location>
        <begin position="164"/>
        <end position="184"/>
    </location>
</feature>
<dbReference type="InterPro" id="IPR008258">
    <property type="entry name" value="Transglycosylase_SLT_dom_1"/>
</dbReference>
<proteinExistence type="predicted"/>
<protein>
    <submittedName>
        <fullName evidence="3">Lytic transglycosylase</fullName>
    </submittedName>
</protein>
<organism evidence="3 4">
    <name type="scientific">Iodobacter fluviatilis</name>
    <dbReference type="NCBI Taxonomy" id="537"/>
    <lineage>
        <taxon>Bacteria</taxon>
        <taxon>Pseudomonadati</taxon>
        <taxon>Pseudomonadota</taxon>
        <taxon>Betaproteobacteria</taxon>
        <taxon>Neisseriales</taxon>
        <taxon>Chitinibacteraceae</taxon>
        <taxon>Iodobacter</taxon>
    </lineage>
</organism>
<accession>A0A7G3GEX4</accession>
<gene>
    <name evidence="3" type="ORF">C1H71_20295</name>
</gene>
<dbReference type="EMBL" id="CP025782">
    <property type="protein sequence ID" value="QBC45886.1"/>
    <property type="molecule type" value="Genomic_DNA"/>
</dbReference>
<dbReference type="Gene3D" id="1.10.530.10">
    <property type="match status" value="1"/>
</dbReference>
<dbReference type="AlphaFoldDB" id="A0A7G3GEX4"/>
<keyword evidence="4" id="KW-1185">Reference proteome</keyword>
<dbReference type="Pfam" id="PF01464">
    <property type="entry name" value="SLT"/>
    <property type="match status" value="1"/>
</dbReference>
<dbReference type="KEGG" id="ifl:C1H71_20295"/>
<dbReference type="InterPro" id="IPR023346">
    <property type="entry name" value="Lysozyme-like_dom_sf"/>
</dbReference>
<evidence type="ECO:0000256" key="1">
    <source>
        <dbReference type="SAM" id="MobiDB-lite"/>
    </source>
</evidence>
<feature type="domain" description="Transglycosylase SLT" evidence="2">
    <location>
        <begin position="2"/>
        <end position="92"/>
    </location>
</feature>
<dbReference type="SUPFAM" id="SSF53955">
    <property type="entry name" value="Lysozyme-like"/>
    <property type="match status" value="1"/>
</dbReference>
<dbReference type="CDD" id="cd16892">
    <property type="entry name" value="LT_VirB1-like"/>
    <property type="match status" value="1"/>
</dbReference>
<name>A0A7G3GEX4_9NEIS</name>
<keyword evidence="3" id="KW-0614">Plasmid</keyword>
<reference evidence="3 4" key="1">
    <citation type="submission" date="2018-01" db="EMBL/GenBank/DDBJ databases">
        <title>Genome sequence of Iodobacter sp. strain PCH194 isolated from Indian Trans-Himalaya.</title>
        <authorList>
            <person name="Kumar V."/>
            <person name="Thakur V."/>
            <person name="Kumar S."/>
            <person name="Singh D."/>
        </authorList>
    </citation>
    <scope>NUCLEOTIDE SEQUENCE [LARGE SCALE GENOMIC DNA]</scope>
    <source>
        <strain evidence="3 4">PCH194</strain>
        <plasmid evidence="3 4">pl2</plasmid>
    </source>
</reference>
<sequence length="228" mass="24399">MAAVVKVESQYNPYAIGVVKGRLERQPKNLVEAVATAKELERLGYNFSLGISQVNRYNLASLGLSYETAFDACHNMKGGGRILTDCYTSASKKLTPKGVSQDDILKAAFSCYYSGNFTTGLKPDFKGQPAYADKVVAAAISVTPTAIKVPQVIPVALTVKASPSSVPNSIPVSGRPKSTANQTAQNNAPIVLESASPVMLQAVQPQSQSQDDAILHKNLPEQKRKLVF</sequence>
<evidence type="ECO:0000259" key="2">
    <source>
        <dbReference type="Pfam" id="PF01464"/>
    </source>
</evidence>
<dbReference type="Proteomes" id="UP000515917">
    <property type="component" value="Plasmid pl2"/>
</dbReference>
<evidence type="ECO:0000313" key="3">
    <source>
        <dbReference type="EMBL" id="QBC45886.1"/>
    </source>
</evidence>
<geneLocation type="plasmid" evidence="3 4">
    <name>pl2</name>
</geneLocation>